<dbReference type="SMART" id="SM00331">
    <property type="entry name" value="PP2C_SIG"/>
    <property type="match status" value="1"/>
</dbReference>
<dbReference type="PANTHER" id="PTHR43156:SF2">
    <property type="entry name" value="STAGE II SPORULATION PROTEIN E"/>
    <property type="match status" value="1"/>
</dbReference>
<dbReference type="CDD" id="cd16936">
    <property type="entry name" value="HATPase_RsbW-like"/>
    <property type="match status" value="1"/>
</dbReference>
<evidence type="ECO:0000313" key="3">
    <source>
        <dbReference type="EMBL" id="KAB1139641.1"/>
    </source>
</evidence>
<name>A0A6H9UPR6_9ACTN</name>
<dbReference type="SUPFAM" id="SSF55874">
    <property type="entry name" value="ATPase domain of HSP90 chaperone/DNA topoisomerase II/histidine kinase"/>
    <property type="match status" value="1"/>
</dbReference>
<dbReference type="Gene3D" id="3.30.565.10">
    <property type="entry name" value="Histidine kinase-like ATPase, C-terminal domain"/>
    <property type="match status" value="1"/>
</dbReference>
<dbReference type="AlphaFoldDB" id="A0A6H9UPR6"/>
<comment type="caution">
    <text evidence="3">The sequence shown here is derived from an EMBL/GenBank/DDBJ whole genome shotgun (WGS) entry which is preliminary data.</text>
</comment>
<evidence type="ECO:0000313" key="4">
    <source>
        <dbReference type="Proteomes" id="UP000442707"/>
    </source>
</evidence>
<protein>
    <submittedName>
        <fullName evidence="3">SpoIIE family protein phosphatase</fullName>
    </submittedName>
</protein>
<dbReference type="InterPro" id="IPR052016">
    <property type="entry name" value="Bact_Sigma-Reg"/>
</dbReference>
<dbReference type="SUPFAM" id="SSF55781">
    <property type="entry name" value="GAF domain-like"/>
    <property type="match status" value="1"/>
</dbReference>
<dbReference type="Gene3D" id="3.30.450.40">
    <property type="match status" value="1"/>
</dbReference>
<dbReference type="GO" id="GO:0016791">
    <property type="term" value="F:phosphatase activity"/>
    <property type="evidence" value="ECO:0007669"/>
    <property type="project" value="TreeGrafter"/>
</dbReference>
<evidence type="ECO:0000259" key="2">
    <source>
        <dbReference type="SMART" id="SM00331"/>
    </source>
</evidence>
<organism evidence="3 4">
    <name type="scientific">Streptomyces luteolifulvus</name>
    <dbReference type="NCBI Taxonomy" id="2615112"/>
    <lineage>
        <taxon>Bacteria</taxon>
        <taxon>Bacillati</taxon>
        <taxon>Actinomycetota</taxon>
        <taxon>Actinomycetes</taxon>
        <taxon>Kitasatosporales</taxon>
        <taxon>Streptomycetaceae</taxon>
        <taxon>Streptomyces</taxon>
    </lineage>
</organism>
<keyword evidence="1" id="KW-0378">Hydrolase</keyword>
<evidence type="ECO:0000256" key="1">
    <source>
        <dbReference type="ARBA" id="ARBA00022801"/>
    </source>
</evidence>
<sequence>MGSRAMPADERPLNPALPVHDVSVYREVAAETARCVRELRAAAGSIYLRDADEAALAAAVAVVTPLGAVALMERIPLQDAAFASVTAYRTGRTSTSRSTELLKMHPQMAVQASFPFIVTSAPLKADGVVRGALTIAWAEAGRSAEIASEEQERMAKAAHTLSGMLDGLVADGVPLTPPAVPFVVTGDPSSALAVPNEGTSEAITAYHLHKLALRLASETTTEGAAEAAMERLVHGFGASGVAFGLIESGRLHLVGATGCSAEYLRALSGIPLSKVSPEATAVAQREQVMHTVDSRDSARLSQQATNEAEGEIWWILPLLTADRAIGTCSIGYRRQPGDPVDGPSALTSLATLLGQTFHRTQVADAQRMLAQKLQETLLPRVLPQTPGLASTCRYAPAEGAMGLGGDWYDLVESPGGIVAVVGDVEGHNTSAAVVMGELRSAIRAYATEGHDPTTILTRTNRLMIGLSTGLFATCCVAALDPETGSFEVALAGHAPPLIHGADGAFRGLHADAGPPLGVDANPAYRSAEEVLTPGTLAVLHTGPWPEPANGGDQEFVNRAVVTSGGELETLGDLLIDLPGRSSRTDDRALLLLRYEGPSADAQRYVRRLEIPHHDLQGVSRARKFLRDCMREWDLGSVTDEAELLASELVTNALVHGDSDVDVRLRRYPEHIRMEVRDSTSTPAVPVTIPREEDRAEGGRGLVIVEALARAWGNSPSGRGKTVWFEMSAHGSDRGRAPGAGRCAVFDG</sequence>
<dbReference type="InterPro" id="IPR003594">
    <property type="entry name" value="HATPase_dom"/>
</dbReference>
<gene>
    <name evidence="3" type="ORF">F7R91_39085</name>
</gene>
<dbReference type="EMBL" id="VZRB01000056">
    <property type="protein sequence ID" value="KAB1139641.1"/>
    <property type="molecule type" value="Genomic_DNA"/>
</dbReference>
<dbReference type="Gene3D" id="3.60.40.10">
    <property type="entry name" value="PPM-type phosphatase domain"/>
    <property type="match status" value="1"/>
</dbReference>
<accession>A0A6H9UPR6</accession>
<keyword evidence="4" id="KW-1185">Reference proteome</keyword>
<reference evidence="3 4" key="1">
    <citation type="submission" date="2019-09" db="EMBL/GenBank/DDBJ databases">
        <title>Screening of Novel Bioactive Compounds from Soil-Associated.</title>
        <authorList>
            <person name="Zhao S."/>
        </authorList>
    </citation>
    <scope>NUCLEOTIDE SEQUENCE [LARGE SCALE GENOMIC DNA]</scope>
    <source>
        <strain evidence="3 4">HIT-DPA4</strain>
    </source>
</reference>
<dbReference type="InterPro" id="IPR036457">
    <property type="entry name" value="PPM-type-like_dom_sf"/>
</dbReference>
<proteinExistence type="predicted"/>
<dbReference type="Proteomes" id="UP000442707">
    <property type="component" value="Unassembled WGS sequence"/>
</dbReference>
<feature type="domain" description="PPM-type phosphatase" evidence="2">
    <location>
        <begin position="388"/>
        <end position="594"/>
    </location>
</feature>
<dbReference type="PANTHER" id="PTHR43156">
    <property type="entry name" value="STAGE II SPORULATION PROTEIN E-RELATED"/>
    <property type="match status" value="1"/>
</dbReference>
<dbReference type="InterPro" id="IPR036890">
    <property type="entry name" value="HATPase_C_sf"/>
</dbReference>
<dbReference type="InterPro" id="IPR001932">
    <property type="entry name" value="PPM-type_phosphatase-like_dom"/>
</dbReference>
<dbReference type="InterPro" id="IPR029016">
    <property type="entry name" value="GAF-like_dom_sf"/>
</dbReference>
<dbReference type="Pfam" id="PF07228">
    <property type="entry name" value="SpoIIE"/>
    <property type="match status" value="1"/>
</dbReference>
<dbReference type="Pfam" id="PF13581">
    <property type="entry name" value="HATPase_c_2"/>
    <property type="match status" value="1"/>
</dbReference>